<dbReference type="GO" id="GO:0005829">
    <property type="term" value="C:cytosol"/>
    <property type="evidence" value="ECO:0007669"/>
    <property type="project" value="TreeGrafter"/>
</dbReference>
<dbReference type="SUPFAM" id="SSF52833">
    <property type="entry name" value="Thioredoxin-like"/>
    <property type="match status" value="1"/>
</dbReference>
<accession>A0A2W5SSK6</accession>
<keyword evidence="5" id="KW-1015">Disulfide bond</keyword>
<keyword evidence="3" id="KW-0813">Transport</keyword>
<evidence type="ECO:0000256" key="6">
    <source>
        <dbReference type="ARBA" id="ARBA00023284"/>
    </source>
</evidence>
<comment type="function">
    <text evidence="1">Participates in various redox reactions through the reversible oxidation of its active center dithiol to a disulfide and catalyzes dithiol-disulfide exchange reactions.</text>
</comment>
<evidence type="ECO:0000313" key="10">
    <source>
        <dbReference type="Proteomes" id="UP000249432"/>
    </source>
</evidence>
<dbReference type="InterPro" id="IPR013766">
    <property type="entry name" value="Thioredoxin_domain"/>
</dbReference>
<dbReference type="Pfam" id="PF00085">
    <property type="entry name" value="Thioredoxin"/>
    <property type="match status" value="1"/>
</dbReference>
<sequence length="124" mass="13787">MATVTVMKDNFTDTVSNGVVALDFWAEWCGPCRMFGPIFEEVSEQFPDVTFGKVDTESNQEIAGSLGIQSIPTLMVFRDNVLVYRHAGVHSAGQVKDVIEQTKNLDMDEVRKQIAEQEAKESGE</sequence>
<keyword evidence="4" id="KW-0249">Electron transport</keyword>
<dbReference type="InterPro" id="IPR036249">
    <property type="entry name" value="Thioredoxin-like_sf"/>
</dbReference>
<evidence type="ECO:0000256" key="1">
    <source>
        <dbReference type="ARBA" id="ARBA00003318"/>
    </source>
</evidence>
<evidence type="ECO:0000256" key="5">
    <source>
        <dbReference type="ARBA" id="ARBA00023157"/>
    </source>
</evidence>
<dbReference type="PANTHER" id="PTHR45663:SF40">
    <property type="entry name" value="THIOREDOXIN 2"/>
    <property type="match status" value="1"/>
</dbReference>
<dbReference type="Proteomes" id="UP000249432">
    <property type="component" value="Unassembled WGS sequence"/>
</dbReference>
<dbReference type="EMBL" id="QFRA01000005">
    <property type="protein sequence ID" value="PZR05740.1"/>
    <property type="molecule type" value="Genomic_DNA"/>
</dbReference>
<comment type="similarity">
    <text evidence="2">Belongs to the thioredoxin family.</text>
</comment>
<evidence type="ECO:0000313" key="9">
    <source>
        <dbReference type="EMBL" id="PZR05740.1"/>
    </source>
</evidence>
<dbReference type="GO" id="GO:0015035">
    <property type="term" value="F:protein-disulfide reductase activity"/>
    <property type="evidence" value="ECO:0007669"/>
    <property type="project" value="UniProtKB-UniRule"/>
</dbReference>
<dbReference type="PROSITE" id="PS51352">
    <property type="entry name" value="THIOREDOXIN_2"/>
    <property type="match status" value="1"/>
</dbReference>
<evidence type="ECO:0000256" key="3">
    <source>
        <dbReference type="ARBA" id="ARBA00022448"/>
    </source>
</evidence>
<dbReference type="Gene3D" id="3.40.30.10">
    <property type="entry name" value="Glutaredoxin"/>
    <property type="match status" value="1"/>
</dbReference>
<evidence type="ECO:0000256" key="2">
    <source>
        <dbReference type="ARBA" id="ARBA00008987"/>
    </source>
</evidence>
<gene>
    <name evidence="9" type="primary">trxA</name>
    <name evidence="9" type="ORF">DI525_03600</name>
</gene>
<evidence type="ECO:0000256" key="4">
    <source>
        <dbReference type="ARBA" id="ARBA00022982"/>
    </source>
</evidence>
<protein>
    <recommendedName>
        <fullName evidence="7">Thioredoxin</fullName>
    </recommendedName>
</protein>
<comment type="caution">
    <text evidence="9">The sequence shown here is derived from an EMBL/GenBank/DDBJ whole genome shotgun (WGS) entry which is preliminary data.</text>
</comment>
<dbReference type="PANTHER" id="PTHR45663">
    <property type="entry name" value="GEO12009P1"/>
    <property type="match status" value="1"/>
</dbReference>
<name>A0A2W5SSK6_9CORY</name>
<keyword evidence="6" id="KW-0676">Redox-active center</keyword>
<evidence type="ECO:0000259" key="8">
    <source>
        <dbReference type="PROSITE" id="PS51352"/>
    </source>
</evidence>
<proteinExistence type="inferred from homology"/>
<feature type="domain" description="Thioredoxin" evidence="8">
    <location>
        <begin position="1"/>
        <end position="104"/>
    </location>
</feature>
<dbReference type="CDD" id="cd02947">
    <property type="entry name" value="TRX_family"/>
    <property type="match status" value="1"/>
</dbReference>
<dbReference type="RefSeq" id="WP_303734426.1">
    <property type="nucleotide sequence ID" value="NZ_CAKZHK010000010.1"/>
</dbReference>
<dbReference type="InterPro" id="IPR005746">
    <property type="entry name" value="Thioredoxin"/>
</dbReference>
<reference evidence="9 10" key="1">
    <citation type="submission" date="2017-08" db="EMBL/GenBank/DDBJ databases">
        <title>Infants hospitalized years apart are colonized by the same room-sourced microbial strains.</title>
        <authorList>
            <person name="Brooks B."/>
            <person name="Olm M.R."/>
            <person name="Firek B.A."/>
            <person name="Baker R."/>
            <person name="Thomas B.C."/>
            <person name="Morowitz M.J."/>
            <person name="Banfield J.F."/>
        </authorList>
    </citation>
    <scope>NUCLEOTIDE SEQUENCE [LARGE SCALE GENOMIC DNA]</scope>
    <source>
        <strain evidence="9">S2_003_000_R1_3</strain>
    </source>
</reference>
<evidence type="ECO:0000256" key="7">
    <source>
        <dbReference type="NCBIfam" id="TIGR01068"/>
    </source>
</evidence>
<dbReference type="PRINTS" id="PR00421">
    <property type="entry name" value="THIOREDOXIN"/>
</dbReference>
<dbReference type="AlphaFoldDB" id="A0A2W5SSK6"/>
<organism evidence="9 10">
    <name type="scientific">Corynebacterium kroppenstedtii</name>
    <dbReference type="NCBI Taxonomy" id="161879"/>
    <lineage>
        <taxon>Bacteria</taxon>
        <taxon>Bacillati</taxon>
        <taxon>Actinomycetota</taxon>
        <taxon>Actinomycetes</taxon>
        <taxon>Mycobacteriales</taxon>
        <taxon>Corynebacteriaceae</taxon>
        <taxon>Corynebacterium</taxon>
    </lineage>
</organism>
<dbReference type="NCBIfam" id="TIGR01068">
    <property type="entry name" value="thioredoxin"/>
    <property type="match status" value="1"/>
</dbReference>